<dbReference type="SUPFAM" id="SSF53218">
    <property type="entry name" value="Molybdenum cofactor biosynthesis proteins"/>
    <property type="match status" value="1"/>
</dbReference>
<dbReference type="InterPro" id="IPR005111">
    <property type="entry name" value="MoeA_C_domain_IV"/>
</dbReference>
<evidence type="ECO:0000256" key="7">
    <source>
        <dbReference type="ARBA" id="ARBA00022723"/>
    </source>
</evidence>
<evidence type="ECO:0000256" key="5">
    <source>
        <dbReference type="ARBA" id="ARBA00022505"/>
    </source>
</evidence>
<comment type="catalytic activity">
    <reaction evidence="10">
        <text>adenylyl-molybdopterin + molybdate = Mo-molybdopterin + AMP + H(+)</text>
        <dbReference type="Rhea" id="RHEA:35047"/>
        <dbReference type="ChEBI" id="CHEBI:15378"/>
        <dbReference type="ChEBI" id="CHEBI:36264"/>
        <dbReference type="ChEBI" id="CHEBI:62727"/>
        <dbReference type="ChEBI" id="CHEBI:71302"/>
        <dbReference type="ChEBI" id="CHEBI:456215"/>
        <dbReference type="EC" id="2.10.1.1"/>
    </reaction>
</comment>
<keyword evidence="14" id="KW-1185">Reference proteome</keyword>
<reference evidence="13 14" key="1">
    <citation type="submission" date="2019-02" db="EMBL/GenBank/DDBJ databases">
        <title>Siculibacillus lacustris gen. nov., sp. nov., a new rosette-forming bacterium isolated from a freshwater crater lake (Lake St. Ana, Romania).</title>
        <authorList>
            <person name="Felfoldi T."/>
            <person name="Marton Z."/>
            <person name="Szabo A."/>
            <person name="Mentes A."/>
            <person name="Boka K."/>
            <person name="Marialigeti K."/>
            <person name="Mathe I."/>
            <person name="Koncz M."/>
            <person name="Schumann P."/>
            <person name="Toth E."/>
        </authorList>
    </citation>
    <scope>NUCLEOTIDE SEQUENCE [LARGE SCALE GENOMIC DNA]</scope>
    <source>
        <strain evidence="13 14">SA-279</strain>
    </source>
</reference>
<dbReference type="Pfam" id="PF00994">
    <property type="entry name" value="MoCF_biosynth"/>
    <property type="match status" value="1"/>
</dbReference>
<dbReference type="InterPro" id="IPR038987">
    <property type="entry name" value="MoeA-like"/>
</dbReference>
<comment type="cofactor">
    <cofactor evidence="1 11">
        <name>Mg(2+)</name>
        <dbReference type="ChEBI" id="CHEBI:18420"/>
    </cofactor>
</comment>
<keyword evidence="6 11" id="KW-0808">Transferase</keyword>
<dbReference type="PANTHER" id="PTHR10192">
    <property type="entry name" value="MOLYBDOPTERIN BIOSYNTHESIS PROTEIN"/>
    <property type="match status" value="1"/>
</dbReference>
<dbReference type="InterPro" id="IPR036425">
    <property type="entry name" value="MoaB/Mog-like_dom_sf"/>
</dbReference>
<dbReference type="EMBL" id="SJFN01000011">
    <property type="protein sequence ID" value="TBW38425.1"/>
    <property type="molecule type" value="Genomic_DNA"/>
</dbReference>
<sequence length="416" mass="43318">MVQLSSDTFAFGGELMSIDTAIGLMVARIPPVAEVESVALAEAEGRILGAAVVAPIDLPVFDNSAVDGYAVAFADLLEGNETVLPIAGRVAAGEAAGTASRGWATRIFTGAPMPAGTDTVFMQEDVRLTEAGEVVLPRGLAKGANARPAGEDIARGTLAIAAGRRLEPRDVALLAALGLDRVSVRRRLRVSVFSTGNELREPGSALGEAAIYDSNRFALMALIRRLGCEVRDLGILRDDRRAIEAAIGEAAHSSDLVVTSGGVSTGDEDHVKAAISAAGSLVFWRLAIKPGRPVAMGLIGGTPLVGLPGNPVAVFITFAHVLRPLILALAGATPSPPMPALVTADFAHAKKAGRREYVRVTLERRGAGVIAVKYPVDGAGVLTSLTRTDGLVELPEALTRVEPGDTVAFYDYRHLA</sequence>
<dbReference type="SUPFAM" id="SSF63882">
    <property type="entry name" value="MoeA N-terminal region -like"/>
    <property type="match status" value="1"/>
</dbReference>
<dbReference type="GO" id="GO:0005829">
    <property type="term" value="C:cytosol"/>
    <property type="evidence" value="ECO:0007669"/>
    <property type="project" value="TreeGrafter"/>
</dbReference>
<evidence type="ECO:0000256" key="9">
    <source>
        <dbReference type="ARBA" id="ARBA00023150"/>
    </source>
</evidence>
<evidence type="ECO:0000256" key="1">
    <source>
        <dbReference type="ARBA" id="ARBA00001946"/>
    </source>
</evidence>
<gene>
    <name evidence="13" type="ORF">EYW49_09140</name>
</gene>
<evidence type="ECO:0000256" key="6">
    <source>
        <dbReference type="ARBA" id="ARBA00022679"/>
    </source>
</evidence>
<keyword evidence="9 11" id="KW-0501">Molybdenum cofactor biosynthesis</keyword>
<protein>
    <recommendedName>
        <fullName evidence="11">Molybdopterin molybdenumtransferase</fullName>
        <ecNumber evidence="11">2.10.1.1</ecNumber>
    </recommendedName>
</protein>
<dbReference type="Gene3D" id="3.40.980.10">
    <property type="entry name" value="MoaB/Mog-like domain"/>
    <property type="match status" value="1"/>
</dbReference>
<accession>A0A4Q9VTV6</accession>
<evidence type="ECO:0000256" key="3">
    <source>
        <dbReference type="ARBA" id="ARBA00005046"/>
    </source>
</evidence>
<dbReference type="InterPro" id="IPR036135">
    <property type="entry name" value="MoeA_linker/N_sf"/>
</dbReference>
<dbReference type="InterPro" id="IPR008284">
    <property type="entry name" value="MoCF_biosynth_CS"/>
</dbReference>
<dbReference type="RefSeq" id="WP_131308589.1">
    <property type="nucleotide sequence ID" value="NZ_SJFN01000011.1"/>
</dbReference>
<dbReference type="AlphaFoldDB" id="A0A4Q9VTV6"/>
<dbReference type="GO" id="GO:0006777">
    <property type="term" value="P:Mo-molybdopterin cofactor biosynthetic process"/>
    <property type="evidence" value="ECO:0007669"/>
    <property type="project" value="UniProtKB-UniRule"/>
</dbReference>
<dbReference type="OrthoDB" id="9804758at2"/>
<feature type="domain" description="MoaB/Mog" evidence="12">
    <location>
        <begin position="191"/>
        <end position="328"/>
    </location>
</feature>
<comment type="function">
    <text evidence="2 11">Catalyzes the insertion of molybdate into adenylated molybdopterin with the concomitant release of AMP.</text>
</comment>
<comment type="pathway">
    <text evidence="3 11">Cofactor biosynthesis; molybdopterin biosynthesis.</text>
</comment>
<dbReference type="Pfam" id="PF03453">
    <property type="entry name" value="MoeA_N"/>
    <property type="match status" value="1"/>
</dbReference>
<dbReference type="NCBIfam" id="TIGR00177">
    <property type="entry name" value="molyb_syn"/>
    <property type="match status" value="1"/>
</dbReference>
<comment type="caution">
    <text evidence="13">The sequence shown here is derived from an EMBL/GenBank/DDBJ whole genome shotgun (WGS) entry which is preliminary data.</text>
</comment>
<dbReference type="UniPathway" id="UPA00344"/>
<evidence type="ECO:0000256" key="8">
    <source>
        <dbReference type="ARBA" id="ARBA00022842"/>
    </source>
</evidence>
<evidence type="ECO:0000256" key="2">
    <source>
        <dbReference type="ARBA" id="ARBA00002901"/>
    </source>
</evidence>
<dbReference type="Gene3D" id="2.40.340.10">
    <property type="entry name" value="MoeA, C-terminal, domain IV"/>
    <property type="match status" value="1"/>
</dbReference>
<keyword evidence="8 11" id="KW-0460">Magnesium</keyword>
<dbReference type="NCBIfam" id="NF045515">
    <property type="entry name" value="Glp_gephyrin"/>
    <property type="match status" value="1"/>
</dbReference>
<evidence type="ECO:0000259" key="12">
    <source>
        <dbReference type="SMART" id="SM00852"/>
    </source>
</evidence>
<organism evidence="13 14">
    <name type="scientific">Siculibacillus lacustris</name>
    <dbReference type="NCBI Taxonomy" id="1549641"/>
    <lineage>
        <taxon>Bacteria</taxon>
        <taxon>Pseudomonadati</taxon>
        <taxon>Pseudomonadota</taxon>
        <taxon>Alphaproteobacteria</taxon>
        <taxon>Hyphomicrobiales</taxon>
        <taxon>Ancalomicrobiaceae</taxon>
        <taxon>Siculibacillus</taxon>
    </lineage>
</organism>
<dbReference type="Gene3D" id="3.90.105.10">
    <property type="entry name" value="Molybdopterin biosynthesis moea protein, domain 2"/>
    <property type="match status" value="1"/>
</dbReference>
<evidence type="ECO:0000313" key="13">
    <source>
        <dbReference type="EMBL" id="TBW38425.1"/>
    </source>
</evidence>
<dbReference type="FunFam" id="3.40.980.10:FF:000004">
    <property type="entry name" value="Molybdopterin molybdenumtransferase"/>
    <property type="match status" value="1"/>
</dbReference>
<keyword evidence="5 11" id="KW-0500">Molybdenum</keyword>
<dbReference type="InterPro" id="IPR001453">
    <property type="entry name" value="MoaB/Mog_dom"/>
</dbReference>
<dbReference type="Pfam" id="PF03454">
    <property type="entry name" value="MoeA_C"/>
    <property type="match status" value="1"/>
</dbReference>
<dbReference type="Proteomes" id="UP000292781">
    <property type="component" value="Unassembled WGS sequence"/>
</dbReference>
<evidence type="ECO:0000256" key="4">
    <source>
        <dbReference type="ARBA" id="ARBA00010763"/>
    </source>
</evidence>
<dbReference type="SMART" id="SM00852">
    <property type="entry name" value="MoCF_biosynth"/>
    <property type="match status" value="1"/>
</dbReference>
<dbReference type="EC" id="2.10.1.1" evidence="11"/>
<dbReference type="CDD" id="cd00887">
    <property type="entry name" value="MoeA"/>
    <property type="match status" value="1"/>
</dbReference>
<comment type="similarity">
    <text evidence="4 11">Belongs to the MoeA family.</text>
</comment>
<dbReference type="SUPFAM" id="SSF63867">
    <property type="entry name" value="MoeA C-terminal domain-like"/>
    <property type="match status" value="1"/>
</dbReference>
<dbReference type="PROSITE" id="PS01079">
    <property type="entry name" value="MOCF_BIOSYNTHESIS_2"/>
    <property type="match status" value="1"/>
</dbReference>
<keyword evidence="7 11" id="KW-0479">Metal-binding</keyword>
<evidence type="ECO:0000313" key="14">
    <source>
        <dbReference type="Proteomes" id="UP000292781"/>
    </source>
</evidence>
<proteinExistence type="inferred from homology"/>
<evidence type="ECO:0000256" key="11">
    <source>
        <dbReference type="RuleBase" id="RU365090"/>
    </source>
</evidence>
<dbReference type="Gene3D" id="2.170.190.11">
    <property type="entry name" value="Molybdopterin biosynthesis moea protein, domain 3"/>
    <property type="match status" value="1"/>
</dbReference>
<dbReference type="PANTHER" id="PTHR10192:SF5">
    <property type="entry name" value="GEPHYRIN"/>
    <property type="match status" value="1"/>
</dbReference>
<dbReference type="InterPro" id="IPR005110">
    <property type="entry name" value="MoeA_linker/N"/>
</dbReference>
<dbReference type="InterPro" id="IPR036688">
    <property type="entry name" value="MoeA_C_domain_IV_sf"/>
</dbReference>
<name>A0A4Q9VTV6_9HYPH</name>
<dbReference type="GO" id="GO:0061599">
    <property type="term" value="F:molybdopterin molybdotransferase activity"/>
    <property type="evidence" value="ECO:0007669"/>
    <property type="project" value="UniProtKB-UniRule"/>
</dbReference>
<dbReference type="GO" id="GO:0046872">
    <property type="term" value="F:metal ion binding"/>
    <property type="evidence" value="ECO:0007669"/>
    <property type="project" value="UniProtKB-UniRule"/>
</dbReference>
<evidence type="ECO:0000256" key="10">
    <source>
        <dbReference type="ARBA" id="ARBA00047317"/>
    </source>
</evidence>